<reference evidence="2 3" key="1">
    <citation type="submission" date="2020-02" db="EMBL/GenBank/DDBJ databases">
        <title>Nitrogenibacter mangrovi gen. nov., sp. nov. isolated from mangrove sediment, a denitrifying betaproteobacterium.</title>
        <authorList>
            <person name="Liao H."/>
            <person name="Tian Y."/>
        </authorList>
    </citation>
    <scope>NUCLEOTIDE SEQUENCE [LARGE SCALE GENOMIC DNA]</scope>
    <source>
        <strain evidence="2 3">M9-3-2</strain>
    </source>
</reference>
<name>A0A6C1AY67_9RHOO</name>
<sequence>MRTVLLSLALACSMAACAQTPVAPVSAPWFNAREFAGLVSTPAPDQPARLDFTLDAASGRALRFTDCAQANATSGDDIVPAEYSVFQLLKLHCAAYERYRAAVGARQSNLPDTLDEAFIAQLPEAILPENGSGPSMVRIGDSPRVERIAKSGGGRWEIQTRDEQVIVTRFAQGDFNHDGVDDMLLRVGWRYLDALDGGGMMMVEITRRVPGGAIEVVSRIRP</sequence>
<keyword evidence="3" id="KW-1185">Reference proteome</keyword>
<feature type="chain" id="PRO_5025511242" evidence="1">
    <location>
        <begin position="19"/>
        <end position="222"/>
    </location>
</feature>
<evidence type="ECO:0000313" key="3">
    <source>
        <dbReference type="Proteomes" id="UP000501991"/>
    </source>
</evidence>
<gene>
    <name evidence="2" type="ORF">G3580_00840</name>
</gene>
<dbReference type="AlphaFoldDB" id="A0A6C1AY67"/>
<dbReference type="PROSITE" id="PS51257">
    <property type="entry name" value="PROKAR_LIPOPROTEIN"/>
    <property type="match status" value="1"/>
</dbReference>
<feature type="signal peptide" evidence="1">
    <location>
        <begin position="1"/>
        <end position="18"/>
    </location>
</feature>
<dbReference type="KEGG" id="azq:G3580_00840"/>
<evidence type="ECO:0000256" key="1">
    <source>
        <dbReference type="SAM" id="SignalP"/>
    </source>
</evidence>
<keyword evidence="1" id="KW-0732">Signal</keyword>
<evidence type="ECO:0000313" key="2">
    <source>
        <dbReference type="EMBL" id="QID16296.1"/>
    </source>
</evidence>
<accession>A0A6C1AY67</accession>
<dbReference type="Proteomes" id="UP000501991">
    <property type="component" value="Chromosome"/>
</dbReference>
<protein>
    <submittedName>
        <fullName evidence="2">Uncharacterized protein</fullName>
    </submittedName>
</protein>
<proteinExistence type="predicted"/>
<dbReference type="EMBL" id="CP048836">
    <property type="protein sequence ID" value="QID16296.1"/>
    <property type="molecule type" value="Genomic_DNA"/>
</dbReference>
<organism evidence="2 3">
    <name type="scientific">Nitrogeniibacter mangrovi</name>
    <dbReference type="NCBI Taxonomy" id="2016596"/>
    <lineage>
        <taxon>Bacteria</taxon>
        <taxon>Pseudomonadati</taxon>
        <taxon>Pseudomonadota</taxon>
        <taxon>Betaproteobacteria</taxon>
        <taxon>Rhodocyclales</taxon>
        <taxon>Zoogloeaceae</taxon>
        <taxon>Nitrogeniibacter</taxon>
    </lineage>
</organism>
<dbReference type="RefSeq" id="WP_173763464.1">
    <property type="nucleotide sequence ID" value="NZ_CP048836.1"/>
</dbReference>